<protein>
    <submittedName>
        <fullName evidence="2">Leucine-rich repeat domain-containing protein</fullName>
    </submittedName>
    <submittedName>
        <fullName evidence="1">Leucine-rich repeat protein</fullName>
    </submittedName>
</protein>
<keyword evidence="3" id="KW-1185">Reference proteome</keyword>
<dbReference type="AlphaFoldDB" id="A0A9E6MQX1"/>
<dbReference type="KEGG" id="ebz:J7S26_00835"/>
<dbReference type="PANTHER" id="PTHR45661">
    <property type="entry name" value="SURFACE ANTIGEN"/>
    <property type="match status" value="1"/>
</dbReference>
<dbReference type="EMBL" id="WPCR01000001">
    <property type="protein sequence ID" value="NHM13411.1"/>
    <property type="molecule type" value="Genomic_DNA"/>
</dbReference>
<evidence type="ECO:0000313" key="1">
    <source>
        <dbReference type="EMBL" id="NHM13411.1"/>
    </source>
</evidence>
<dbReference type="InterPro" id="IPR053139">
    <property type="entry name" value="Surface_bspA-like"/>
</dbReference>
<reference evidence="2" key="2">
    <citation type="submission" date="2021-04" db="EMBL/GenBank/DDBJ databases">
        <title>Novel species in family Eggerthellaceae.</title>
        <authorList>
            <person name="Zhang G."/>
        </authorList>
    </citation>
    <scope>NUCLEOTIDE SEQUENCE</scope>
    <source>
        <strain evidence="2">Zg-886</strain>
    </source>
</reference>
<organism evidence="2 4">
    <name type="scientific">Xiamenia xianingshaonis</name>
    <dbReference type="NCBI Taxonomy" id="2682776"/>
    <lineage>
        <taxon>Bacteria</taxon>
        <taxon>Bacillati</taxon>
        <taxon>Actinomycetota</taxon>
        <taxon>Coriobacteriia</taxon>
        <taxon>Eggerthellales</taxon>
        <taxon>Eggerthellaceae</taxon>
        <taxon>Xiamenia</taxon>
    </lineage>
</organism>
<evidence type="ECO:0000313" key="4">
    <source>
        <dbReference type="Proteomes" id="UP000671910"/>
    </source>
</evidence>
<dbReference type="Proteomes" id="UP000636394">
    <property type="component" value="Unassembled WGS sequence"/>
</dbReference>
<reference evidence="1 3" key="1">
    <citation type="submission" date="2019-11" db="EMBL/GenBank/DDBJ databases">
        <title>Eggerthellaceae novel genus isolated from the rectal contents of marmort.</title>
        <authorList>
            <person name="Zhang G."/>
        </authorList>
    </citation>
    <scope>NUCLEOTIDE SEQUENCE [LARGE SCALE GENOMIC DNA]</scope>
    <source>
        <strain evidence="3">zg-886</strain>
        <strain evidence="1">Zg-886</strain>
    </source>
</reference>
<name>A0A9E6MQX1_9ACTN</name>
<dbReference type="EMBL" id="CP072829">
    <property type="protein sequence ID" value="QTU84510.1"/>
    <property type="molecule type" value="Genomic_DNA"/>
</dbReference>
<evidence type="ECO:0000313" key="3">
    <source>
        <dbReference type="Proteomes" id="UP000636394"/>
    </source>
</evidence>
<dbReference type="PANTHER" id="PTHR45661:SF3">
    <property type="entry name" value="IG-LIKE DOMAIN-CONTAINING PROTEIN"/>
    <property type="match status" value="1"/>
</dbReference>
<dbReference type="SUPFAM" id="SSF52058">
    <property type="entry name" value="L domain-like"/>
    <property type="match status" value="1"/>
</dbReference>
<dbReference type="Pfam" id="PF13306">
    <property type="entry name" value="LRR_5"/>
    <property type="match status" value="4"/>
</dbReference>
<dbReference type="RefSeq" id="WP_166338227.1">
    <property type="nucleotide sequence ID" value="NZ_CP072829.1"/>
</dbReference>
<dbReference type="Proteomes" id="UP000671910">
    <property type="component" value="Chromosome"/>
</dbReference>
<sequence length="764" mass="83170">MKELLQLASNNELAHEFGKWYSPDKSEHSDHADQAKGGLWSAAQIEHLHKIDRERDAVRDRAQSFDAARESEEREWADGTGSVWRYTVLDECAVRLLACDSTAADLLVPSAVEGKPVVALANRACSGLREARAAVLPDSVLSLGSGVFYNCSNLRRVALPSRMASFDPGWFRGCSHLEELTLPGLLEEITPSVFEAPSLKTLVVGAGTTCAAPGAFGKSRLEALSVDPENAFLETDGLALYTKGRKALVGLAVHQDEYRIAPGCRIICSKAFNRHSTLARVDLPDSIASIGSYAFAHTAIREFTAPAQLRDVRERAFFNCRKLERVLLGDGLEYVGANAFSDTALAHLRFPASLKAMNHPVAEGTNIRFTASDQAISIEEGGVLSLDAHGGLYRRCADGLHLERVMDPDATTLVVACGTVAIEPQAAFNHRCLETVVLPAGLASIGEAAFKGCKSLRSVNLPEGLVSIGEEAFLDSNIEALHLPASLAHIGSMALVTQGVHSGRAAQSLRDVEVSKDNRRFSVESGMLLERKNDGSLAVIAFTDTEEDVYIPDAVKSIAPYAFASSRAMRRLRVLNGISDVGIRAFSVEGLIETIRIDLVEPIGGHDHFTIRFPDTDRGRHQQYVAFTSAAGLELPNLFENYDAAIMNASSFNLALKDEGMGLYEQAKLMMDRLKDPLFMTPANRQMITRAIEDHLVDICKALSSCGDRLALDDLANLGFLTEENIASVIDRIASVRDAAMTAHLLEMRRRWFGQCDEALDFSL</sequence>
<gene>
    <name evidence="1" type="ORF">GMI68_01265</name>
    <name evidence="2" type="ORF">J7S26_00835</name>
</gene>
<proteinExistence type="predicted"/>
<dbReference type="Gene3D" id="3.80.10.10">
    <property type="entry name" value="Ribonuclease Inhibitor"/>
    <property type="match status" value="2"/>
</dbReference>
<evidence type="ECO:0000313" key="2">
    <source>
        <dbReference type="EMBL" id="QTU84510.1"/>
    </source>
</evidence>
<accession>A0A9E6MQX1</accession>
<dbReference type="InterPro" id="IPR032675">
    <property type="entry name" value="LRR_dom_sf"/>
</dbReference>
<dbReference type="InterPro" id="IPR026906">
    <property type="entry name" value="LRR_5"/>
</dbReference>